<keyword evidence="2" id="KW-1003">Cell membrane</keyword>
<protein>
    <submittedName>
        <fullName evidence="4">Uncharacterized protein</fullName>
    </submittedName>
</protein>
<dbReference type="GO" id="GO:0030007">
    <property type="term" value="P:intracellular potassium ion homeostasis"/>
    <property type="evidence" value="ECO:0007669"/>
    <property type="project" value="TreeGrafter"/>
</dbReference>
<name>A0A914VBV7_9BILA</name>
<dbReference type="GO" id="GO:0005886">
    <property type="term" value="C:plasma membrane"/>
    <property type="evidence" value="ECO:0007669"/>
    <property type="project" value="UniProtKB-SubCell"/>
</dbReference>
<evidence type="ECO:0000256" key="1">
    <source>
        <dbReference type="ARBA" id="ARBA00004651"/>
    </source>
</evidence>
<dbReference type="GO" id="GO:1990573">
    <property type="term" value="P:potassium ion import across plasma membrane"/>
    <property type="evidence" value="ECO:0007669"/>
    <property type="project" value="TreeGrafter"/>
</dbReference>
<dbReference type="GO" id="GO:0006883">
    <property type="term" value="P:intracellular sodium ion homeostasis"/>
    <property type="evidence" value="ECO:0007669"/>
    <property type="project" value="TreeGrafter"/>
</dbReference>
<dbReference type="AlphaFoldDB" id="A0A914VBV7"/>
<dbReference type="InterPro" id="IPR050510">
    <property type="entry name" value="Cation_transp_ATPase_P-type"/>
</dbReference>
<dbReference type="Proteomes" id="UP000887566">
    <property type="component" value="Unplaced"/>
</dbReference>
<dbReference type="GO" id="GO:0036376">
    <property type="term" value="P:sodium ion export across plasma membrane"/>
    <property type="evidence" value="ECO:0007669"/>
    <property type="project" value="TreeGrafter"/>
</dbReference>
<dbReference type="GO" id="GO:0005391">
    <property type="term" value="F:P-type sodium:potassium-exchanging transporter activity"/>
    <property type="evidence" value="ECO:0007669"/>
    <property type="project" value="TreeGrafter"/>
</dbReference>
<evidence type="ECO:0000256" key="2">
    <source>
        <dbReference type="ARBA" id="ARBA00022475"/>
    </source>
</evidence>
<evidence type="ECO:0000313" key="3">
    <source>
        <dbReference type="Proteomes" id="UP000887566"/>
    </source>
</evidence>
<keyword evidence="2" id="KW-0472">Membrane</keyword>
<dbReference type="PANTHER" id="PTHR43294">
    <property type="entry name" value="SODIUM/POTASSIUM-TRANSPORTING ATPASE SUBUNIT ALPHA"/>
    <property type="match status" value="1"/>
</dbReference>
<dbReference type="InterPro" id="IPR001757">
    <property type="entry name" value="P_typ_ATPase"/>
</dbReference>
<dbReference type="InterPro" id="IPR023214">
    <property type="entry name" value="HAD_sf"/>
</dbReference>
<dbReference type="PANTHER" id="PTHR43294:SF21">
    <property type="entry name" value="CATION TRANSPORTING ATPASE"/>
    <property type="match status" value="1"/>
</dbReference>
<dbReference type="PRINTS" id="PR00120">
    <property type="entry name" value="HATPASE"/>
</dbReference>
<dbReference type="WBParaSite" id="PSAMB.scaffold17753size1061.g37397.t1">
    <property type="protein sequence ID" value="PSAMB.scaffold17753size1061.g37397.t1"/>
    <property type="gene ID" value="PSAMB.scaffold17753size1061.g37397"/>
</dbReference>
<dbReference type="GO" id="GO:0005524">
    <property type="term" value="F:ATP binding"/>
    <property type="evidence" value="ECO:0007669"/>
    <property type="project" value="InterPro"/>
</dbReference>
<dbReference type="Gene3D" id="1.20.1110.10">
    <property type="entry name" value="Calcium-transporting ATPase, transmembrane domain"/>
    <property type="match status" value="1"/>
</dbReference>
<dbReference type="GO" id="GO:0016887">
    <property type="term" value="F:ATP hydrolysis activity"/>
    <property type="evidence" value="ECO:0007669"/>
    <property type="project" value="InterPro"/>
</dbReference>
<reference evidence="4" key="1">
    <citation type="submission" date="2022-11" db="UniProtKB">
        <authorList>
            <consortium name="WormBaseParasite"/>
        </authorList>
    </citation>
    <scope>IDENTIFICATION</scope>
</reference>
<accession>A0A914VBV7</accession>
<dbReference type="NCBIfam" id="TIGR01494">
    <property type="entry name" value="ATPase_P-type"/>
    <property type="match status" value="1"/>
</dbReference>
<dbReference type="Gene3D" id="3.40.50.1000">
    <property type="entry name" value="HAD superfamily/HAD-like"/>
    <property type="match status" value="1"/>
</dbReference>
<dbReference type="InterPro" id="IPR036412">
    <property type="entry name" value="HAD-like_sf"/>
</dbReference>
<evidence type="ECO:0000313" key="4">
    <source>
        <dbReference type="WBParaSite" id="PSAMB.scaffold17753size1061.g37397.t1"/>
    </source>
</evidence>
<comment type="subcellular location">
    <subcellularLocation>
        <location evidence="1">Cell membrane</location>
        <topology evidence="1">Multi-pass membrane protein</topology>
    </subcellularLocation>
</comment>
<organism evidence="3 4">
    <name type="scientific">Plectus sambesii</name>
    <dbReference type="NCBI Taxonomy" id="2011161"/>
    <lineage>
        <taxon>Eukaryota</taxon>
        <taxon>Metazoa</taxon>
        <taxon>Ecdysozoa</taxon>
        <taxon>Nematoda</taxon>
        <taxon>Chromadorea</taxon>
        <taxon>Plectida</taxon>
        <taxon>Plectina</taxon>
        <taxon>Plectoidea</taxon>
        <taxon>Plectidae</taxon>
        <taxon>Plectus</taxon>
    </lineage>
</organism>
<sequence>MSVVEQHDSDYAIVHGDTLPSLTSDQWDDLLQKKNIVFARTTPEHKLLIVEECQRRGEIVAVTGDGVNDAPALKRADIGVAMGIVGSDVAKQAADIILMDDNFASIVKGIEEGRLLYDNLKKTIAYTITHLVPEIVPVILNFALGF</sequence>
<keyword evidence="3" id="KW-1185">Reference proteome</keyword>
<proteinExistence type="predicted"/>
<dbReference type="Pfam" id="PF00702">
    <property type="entry name" value="Hydrolase"/>
    <property type="match status" value="1"/>
</dbReference>
<dbReference type="GO" id="GO:1902600">
    <property type="term" value="P:proton transmembrane transport"/>
    <property type="evidence" value="ECO:0007669"/>
    <property type="project" value="TreeGrafter"/>
</dbReference>
<dbReference type="SUPFAM" id="SSF56784">
    <property type="entry name" value="HAD-like"/>
    <property type="match status" value="1"/>
</dbReference>